<evidence type="ECO:0000313" key="1">
    <source>
        <dbReference type="EMBL" id="CAF4961310.1"/>
    </source>
</evidence>
<proteinExistence type="predicted"/>
<accession>A0A821YAF9</accession>
<sequence>MFDGEAVGDVPLFTPNVLIGNVTDAEVLLSPSVPLESAGIVPDTETPLGIVIADCVLFPISTVLAMDPVFSVLR</sequence>
<protein>
    <submittedName>
        <fullName evidence="1">Uncharacterized protein</fullName>
    </submittedName>
</protein>
<dbReference type="Proteomes" id="UP000663838">
    <property type="component" value="Unassembled WGS sequence"/>
</dbReference>
<dbReference type="EMBL" id="CAJOBS010017153">
    <property type="protein sequence ID" value="CAF4961310.1"/>
    <property type="molecule type" value="Genomic_DNA"/>
</dbReference>
<name>A0A821YAF9_9BILA</name>
<organism evidence="1 2">
    <name type="scientific">Rotaria socialis</name>
    <dbReference type="NCBI Taxonomy" id="392032"/>
    <lineage>
        <taxon>Eukaryota</taxon>
        <taxon>Metazoa</taxon>
        <taxon>Spiralia</taxon>
        <taxon>Gnathifera</taxon>
        <taxon>Rotifera</taxon>
        <taxon>Eurotatoria</taxon>
        <taxon>Bdelloidea</taxon>
        <taxon>Philodinida</taxon>
        <taxon>Philodinidae</taxon>
        <taxon>Rotaria</taxon>
    </lineage>
</organism>
<evidence type="ECO:0000313" key="2">
    <source>
        <dbReference type="Proteomes" id="UP000663838"/>
    </source>
</evidence>
<reference evidence="1" key="1">
    <citation type="submission" date="2021-02" db="EMBL/GenBank/DDBJ databases">
        <authorList>
            <person name="Nowell W R."/>
        </authorList>
    </citation>
    <scope>NUCLEOTIDE SEQUENCE</scope>
</reference>
<gene>
    <name evidence="1" type="ORF">TOA249_LOCUS34251</name>
</gene>
<comment type="caution">
    <text evidence="1">The sequence shown here is derived from an EMBL/GenBank/DDBJ whole genome shotgun (WGS) entry which is preliminary data.</text>
</comment>
<dbReference type="AlphaFoldDB" id="A0A821YAF9"/>